<dbReference type="AlphaFoldDB" id="C3Z5Q7"/>
<evidence type="ECO:0008006" key="8">
    <source>
        <dbReference type="Google" id="ProtNLM"/>
    </source>
</evidence>
<keyword evidence="3 6" id="KW-0812">Transmembrane</keyword>
<name>C3Z5Q7_BRAFL</name>
<dbReference type="InterPro" id="IPR051423">
    <property type="entry name" value="CD225/Dispanin"/>
</dbReference>
<evidence type="ECO:0000256" key="4">
    <source>
        <dbReference type="ARBA" id="ARBA00022989"/>
    </source>
</evidence>
<protein>
    <recommendedName>
        <fullName evidence="8">Proline-rich transmembrane protein 1</fullName>
    </recommendedName>
</protein>
<sequence length="87" mass="9748">PEDYLVFAIITTICCFWPTGICAILKAVETRDLIARGDIARANESSRRAKMLSILTLCIGLFLVLGVIVYMIVLFTVLLPKWTHDGY</sequence>
<dbReference type="Pfam" id="PF04505">
    <property type="entry name" value="CD225"/>
    <property type="match status" value="1"/>
</dbReference>
<dbReference type="STRING" id="7739.C3Z5Q7"/>
<evidence type="ECO:0000256" key="5">
    <source>
        <dbReference type="ARBA" id="ARBA00023136"/>
    </source>
</evidence>
<dbReference type="InterPro" id="IPR007593">
    <property type="entry name" value="CD225/Dispanin_fam"/>
</dbReference>
<gene>
    <name evidence="7" type="ORF">BRAFLDRAFT_203123</name>
</gene>
<dbReference type="InParanoid" id="C3Z5Q7"/>
<dbReference type="EMBL" id="GG666583">
    <property type="protein sequence ID" value="EEN52170.1"/>
    <property type="molecule type" value="Genomic_DNA"/>
</dbReference>
<evidence type="ECO:0000256" key="1">
    <source>
        <dbReference type="ARBA" id="ARBA00004370"/>
    </source>
</evidence>
<comment type="similarity">
    <text evidence="2">Belongs to the CD225/Dispanin family.</text>
</comment>
<dbReference type="PANTHER" id="PTHR14948:SF25">
    <property type="entry name" value="DUF4190 DOMAIN-CONTAINING PROTEIN"/>
    <property type="match status" value="1"/>
</dbReference>
<keyword evidence="4 6" id="KW-1133">Transmembrane helix</keyword>
<comment type="subcellular location">
    <subcellularLocation>
        <location evidence="1">Membrane</location>
    </subcellularLocation>
</comment>
<evidence type="ECO:0000256" key="3">
    <source>
        <dbReference type="ARBA" id="ARBA00022692"/>
    </source>
</evidence>
<keyword evidence="5 6" id="KW-0472">Membrane</keyword>
<organism>
    <name type="scientific">Branchiostoma floridae</name>
    <name type="common">Florida lancelet</name>
    <name type="synonym">Amphioxus</name>
    <dbReference type="NCBI Taxonomy" id="7739"/>
    <lineage>
        <taxon>Eukaryota</taxon>
        <taxon>Metazoa</taxon>
        <taxon>Chordata</taxon>
        <taxon>Cephalochordata</taxon>
        <taxon>Leptocardii</taxon>
        <taxon>Amphioxiformes</taxon>
        <taxon>Branchiostomatidae</taxon>
        <taxon>Branchiostoma</taxon>
    </lineage>
</organism>
<evidence type="ECO:0000256" key="2">
    <source>
        <dbReference type="ARBA" id="ARBA00006843"/>
    </source>
</evidence>
<evidence type="ECO:0000313" key="7">
    <source>
        <dbReference type="EMBL" id="EEN52170.1"/>
    </source>
</evidence>
<accession>C3Z5Q7</accession>
<proteinExistence type="inferred from homology"/>
<dbReference type="GO" id="GO:0016020">
    <property type="term" value="C:membrane"/>
    <property type="evidence" value="ECO:0007669"/>
    <property type="project" value="UniProtKB-SubCell"/>
</dbReference>
<evidence type="ECO:0000256" key="6">
    <source>
        <dbReference type="SAM" id="Phobius"/>
    </source>
</evidence>
<feature type="non-terminal residue" evidence="7">
    <location>
        <position position="1"/>
    </location>
</feature>
<dbReference type="PANTHER" id="PTHR14948">
    <property type="entry name" value="NG5"/>
    <property type="match status" value="1"/>
</dbReference>
<dbReference type="eggNOG" id="ENOG502QWCK">
    <property type="taxonomic scope" value="Eukaryota"/>
</dbReference>
<feature type="transmembrane region" description="Helical" evidence="6">
    <location>
        <begin position="49"/>
        <end position="79"/>
    </location>
</feature>
<reference evidence="7" key="1">
    <citation type="journal article" date="2008" name="Nature">
        <title>The amphioxus genome and the evolution of the chordate karyotype.</title>
        <authorList>
            <consortium name="US DOE Joint Genome Institute (JGI-PGF)"/>
            <person name="Putnam N.H."/>
            <person name="Butts T."/>
            <person name="Ferrier D.E.K."/>
            <person name="Furlong R.F."/>
            <person name="Hellsten U."/>
            <person name="Kawashima T."/>
            <person name="Robinson-Rechavi M."/>
            <person name="Shoguchi E."/>
            <person name="Terry A."/>
            <person name="Yu J.-K."/>
            <person name="Benito-Gutierrez E.L."/>
            <person name="Dubchak I."/>
            <person name="Garcia-Fernandez J."/>
            <person name="Gibson-Brown J.J."/>
            <person name="Grigoriev I.V."/>
            <person name="Horton A.C."/>
            <person name="de Jong P.J."/>
            <person name="Jurka J."/>
            <person name="Kapitonov V.V."/>
            <person name="Kohara Y."/>
            <person name="Kuroki Y."/>
            <person name="Lindquist E."/>
            <person name="Lucas S."/>
            <person name="Osoegawa K."/>
            <person name="Pennacchio L.A."/>
            <person name="Salamov A.A."/>
            <person name="Satou Y."/>
            <person name="Sauka-Spengler T."/>
            <person name="Schmutz J."/>
            <person name="Shin-I T."/>
            <person name="Toyoda A."/>
            <person name="Bronner-Fraser M."/>
            <person name="Fujiyama A."/>
            <person name="Holland L.Z."/>
            <person name="Holland P.W.H."/>
            <person name="Satoh N."/>
            <person name="Rokhsar D.S."/>
        </authorList>
    </citation>
    <scope>NUCLEOTIDE SEQUENCE [LARGE SCALE GENOMIC DNA]</scope>
    <source>
        <strain evidence="7">S238N-H82</strain>
        <tissue evidence="7">Testes</tissue>
    </source>
</reference>
<feature type="transmembrane region" description="Helical" evidence="6">
    <location>
        <begin position="6"/>
        <end position="28"/>
    </location>
</feature>